<organism evidence="1 2">
    <name type="scientific">Clunio marinus</name>
    <dbReference type="NCBI Taxonomy" id="568069"/>
    <lineage>
        <taxon>Eukaryota</taxon>
        <taxon>Metazoa</taxon>
        <taxon>Ecdysozoa</taxon>
        <taxon>Arthropoda</taxon>
        <taxon>Hexapoda</taxon>
        <taxon>Insecta</taxon>
        <taxon>Pterygota</taxon>
        <taxon>Neoptera</taxon>
        <taxon>Endopterygota</taxon>
        <taxon>Diptera</taxon>
        <taxon>Nematocera</taxon>
        <taxon>Chironomoidea</taxon>
        <taxon>Chironomidae</taxon>
        <taxon>Clunio</taxon>
    </lineage>
</organism>
<gene>
    <name evidence="1" type="ORF">CLUMA_CG020220</name>
</gene>
<dbReference type="AlphaFoldDB" id="A0A1J1J4B2"/>
<sequence length="116" mass="13681">MSFSSDLILVCANTISKKKKILLPSFHTKFMTMKAEKSNVSPQNGFFSFQLQFCNQKFCFKRGLRENIERRQYLKQISKYIQTRLSLEVFTSFMGQFSLEMFFRHALQNILTLTAQ</sequence>
<reference evidence="1 2" key="1">
    <citation type="submission" date="2015-04" db="EMBL/GenBank/DDBJ databases">
        <authorList>
            <person name="Syromyatnikov M.Y."/>
            <person name="Popov V.N."/>
        </authorList>
    </citation>
    <scope>NUCLEOTIDE SEQUENCE [LARGE SCALE GENOMIC DNA]</scope>
</reference>
<dbReference type="Proteomes" id="UP000183832">
    <property type="component" value="Unassembled WGS sequence"/>
</dbReference>
<protein>
    <submittedName>
        <fullName evidence="1">CLUMA_CG020220, isoform A</fullName>
    </submittedName>
</protein>
<keyword evidence="2" id="KW-1185">Reference proteome</keyword>
<dbReference type="EMBL" id="CVRI01000070">
    <property type="protein sequence ID" value="CRL07240.1"/>
    <property type="molecule type" value="Genomic_DNA"/>
</dbReference>
<evidence type="ECO:0000313" key="1">
    <source>
        <dbReference type="EMBL" id="CRL07240.1"/>
    </source>
</evidence>
<proteinExistence type="predicted"/>
<name>A0A1J1J4B2_9DIPT</name>
<accession>A0A1J1J4B2</accession>
<evidence type="ECO:0000313" key="2">
    <source>
        <dbReference type="Proteomes" id="UP000183832"/>
    </source>
</evidence>